<name>A0ABD5W0X7_9EURY</name>
<accession>A0ABD5W0X7</accession>
<feature type="compositionally biased region" description="Low complexity" evidence="1">
    <location>
        <begin position="14"/>
        <end position="30"/>
    </location>
</feature>
<dbReference type="CDD" id="cd00090">
    <property type="entry name" value="HTH_ARSR"/>
    <property type="match status" value="1"/>
</dbReference>
<dbReference type="InterPro" id="IPR055771">
    <property type="entry name" value="DUF7347"/>
</dbReference>
<feature type="domain" description="DUF7347" evidence="2">
    <location>
        <begin position="31"/>
        <end position="104"/>
    </location>
</feature>
<dbReference type="EMBL" id="JBHSZI010000001">
    <property type="protein sequence ID" value="MFC7059121.1"/>
    <property type="molecule type" value="Genomic_DNA"/>
</dbReference>
<dbReference type="Gene3D" id="1.10.10.10">
    <property type="entry name" value="Winged helix-like DNA-binding domain superfamily/Winged helix DNA-binding domain"/>
    <property type="match status" value="1"/>
</dbReference>
<dbReference type="Proteomes" id="UP001596445">
    <property type="component" value="Unassembled WGS sequence"/>
</dbReference>
<dbReference type="Pfam" id="PF24042">
    <property type="entry name" value="DUF7351"/>
    <property type="match status" value="1"/>
</dbReference>
<evidence type="ECO:0000259" key="3">
    <source>
        <dbReference type="Pfam" id="PF24042"/>
    </source>
</evidence>
<dbReference type="InterPro" id="IPR055775">
    <property type="entry name" value="DUF7351"/>
</dbReference>
<dbReference type="InterPro" id="IPR011991">
    <property type="entry name" value="ArsR-like_HTH"/>
</dbReference>
<sequence>MTPAPPDSPGQTAGGETADAPPAAETGPTTAAAFQQLGNETRVDIVRRLHAEGPSSFSALFDGSDSNSSAGFAYHLRELDGFVRQREDERWELTGAGQAAARAVASEQFTRSVDTESVSLGTSCPLCREGALTLAVSDGVADVTCSGCGESVTRLSFPTGVEVRDEQDLPAALDSYHRNRIRSFVEGSVPTVAVPLS</sequence>
<reference evidence="4 5" key="1">
    <citation type="journal article" date="2019" name="Int. J. Syst. Evol. Microbiol.">
        <title>The Global Catalogue of Microorganisms (GCM) 10K type strain sequencing project: providing services to taxonomists for standard genome sequencing and annotation.</title>
        <authorList>
            <consortium name="The Broad Institute Genomics Platform"/>
            <consortium name="The Broad Institute Genome Sequencing Center for Infectious Disease"/>
            <person name="Wu L."/>
            <person name="Ma J."/>
        </authorList>
    </citation>
    <scope>NUCLEOTIDE SEQUENCE [LARGE SCALE GENOMIC DNA]</scope>
    <source>
        <strain evidence="4 5">JCM 30072</strain>
    </source>
</reference>
<dbReference type="Pfam" id="PF24038">
    <property type="entry name" value="DUF7347"/>
    <property type="match status" value="1"/>
</dbReference>
<feature type="region of interest" description="Disordered" evidence="1">
    <location>
        <begin position="1"/>
        <end position="30"/>
    </location>
</feature>
<evidence type="ECO:0000313" key="4">
    <source>
        <dbReference type="EMBL" id="MFC7059121.1"/>
    </source>
</evidence>
<evidence type="ECO:0000259" key="2">
    <source>
        <dbReference type="Pfam" id="PF24038"/>
    </source>
</evidence>
<proteinExistence type="predicted"/>
<dbReference type="SUPFAM" id="SSF46785">
    <property type="entry name" value="Winged helix' DNA-binding domain"/>
    <property type="match status" value="1"/>
</dbReference>
<dbReference type="InterPro" id="IPR036390">
    <property type="entry name" value="WH_DNA-bd_sf"/>
</dbReference>
<keyword evidence="5" id="KW-1185">Reference proteome</keyword>
<feature type="domain" description="DUF7351" evidence="3">
    <location>
        <begin position="122"/>
        <end position="187"/>
    </location>
</feature>
<dbReference type="RefSeq" id="WP_382186084.1">
    <property type="nucleotide sequence ID" value="NZ_JBHSZI010000001.1"/>
</dbReference>
<comment type="caution">
    <text evidence="4">The sequence shown here is derived from an EMBL/GenBank/DDBJ whole genome shotgun (WGS) entry which is preliminary data.</text>
</comment>
<evidence type="ECO:0008006" key="6">
    <source>
        <dbReference type="Google" id="ProtNLM"/>
    </source>
</evidence>
<organism evidence="4 5">
    <name type="scientific">Halovenus salina</name>
    <dbReference type="NCBI Taxonomy" id="1510225"/>
    <lineage>
        <taxon>Archaea</taxon>
        <taxon>Methanobacteriati</taxon>
        <taxon>Methanobacteriota</taxon>
        <taxon>Stenosarchaea group</taxon>
        <taxon>Halobacteria</taxon>
        <taxon>Halobacteriales</taxon>
        <taxon>Haloarculaceae</taxon>
        <taxon>Halovenus</taxon>
    </lineage>
</organism>
<protein>
    <recommendedName>
        <fullName evidence="6">ArsR family transcriptional regulator</fullName>
    </recommendedName>
</protein>
<gene>
    <name evidence="4" type="ORF">ACFQQG_14185</name>
</gene>
<evidence type="ECO:0000256" key="1">
    <source>
        <dbReference type="SAM" id="MobiDB-lite"/>
    </source>
</evidence>
<evidence type="ECO:0000313" key="5">
    <source>
        <dbReference type="Proteomes" id="UP001596445"/>
    </source>
</evidence>
<dbReference type="InterPro" id="IPR036388">
    <property type="entry name" value="WH-like_DNA-bd_sf"/>
</dbReference>
<dbReference type="AlphaFoldDB" id="A0ABD5W0X7"/>